<dbReference type="EMBL" id="JAAWVT010000013">
    <property type="protein sequence ID" value="NKG22627.1"/>
    <property type="molecule type" value="Genomic_DNA"/>
</dbReference>
<keyword evidence="2" id="KW-1185">Reference proteome</keyword>
<accession>A0ABX1G8P4</accession>
<comment type="caution">
    <text evidence="1">The sequence shown here is derived from an EMBL/GenBank/DDBJ whole genome shotgun (WGS) entry which is preliminary data.</text>
</comment>
<sequence length="130" mass="14183">MRTASSLVTSADIDDNATPQEQISVSARLELVLTDGERIVLLDDRGWGTSGSWESTTHEELRETALSVVGPDEPWGNETAEQAVHGYWAYLSEILKNPGILINAEKLQRLPNVVELSPRLLARTGDTSPG</sequence>
<evidence type="ECO:0000313" key="1">
    <source>
        <dbReference type="EMBL" id="NKG22627.1"/>
    </source>
</evidence>
<gene>
    <name evidence="1" type="ORF">HED64_18165</name>
</gene>
<organism evidence="1 2">
    <name type="scientific">Paeniglutamicibacter terrestris</name>
    <dbReference type="NCBI Taxonomy" id="2723403"/>
    <lineage>
        <taxon>Bacteria</taxon>
        <taxon>Bacillati</taxon>
        <taxon>Actinomycetota</taxon>
        <taxon>Actinomycetes</taxon>
        <taxon>Micrococcales</taxon>
        <taxon>Micrococcaceae</taxon>
        <taxon>Paeniglutamicibacter</taxon>
    </lineage>
</organism>
<protein>
    <submittedName>
        <fullName evidence="1">Uncharacterized protein</fullName>
    </submittedName>
</protein>
<reference evidence="1 2" key="1">
    <citation type="submission" date="2020-04" db="EMBL/GenBank/DDBJ databases">
        <title>Paeniglutamicibacter sp. ANT13_2, a novel actinomycete isolated from sediment in Antarctica.</title>
        <authorList>
            <person name="Sakdapetsiri C."/>
            <person name="Pinyakong O."/>
        </authorList>
    </citation>
    <scope>NUCLEOTIDE SEQUENCE [LARGE SCALE GENOMIC DNA]</scope>
    <source>
        <strain evidence="1 2">ANT13_2</strain>
    </source>
</reference>
<proteinExistence type="predicted"/>
<dbReference type="Proteomes" id="UP000746595">
    <property type="component" value="Unassembled WGS sequence"/>
</dbReference>
<dbReference type="RefSeq" id="WP_168153377.1">
    <property type="nucleotide sequence ID" value="NZ_JAAWVT010000013.1"/>
</dbReference>
<name>A0ABX1G8P4_9MICC</name>
<evidence type="ECO:0000313" key="2">
    <source>
        <dbReference type="Proteomes" id="UP000746595"/>
    </source>
</evidence>